<protein>
    <submittedName>
        <fullName evidence="3">Uncharacterized protein</fullName>
    </submittedName>
</protein>
<reference evidence="3" key="1">
    <citation type="submission" date="2021-04" db="EMBL/GenBank/DDBJ databases">
        <authorList>
            <consortium name="Molecular Ecology Group"/>
        </authorList>
    </citation>
    <scope>NUCLEOTIDE SEQUENCE</scope>
</reference>
<feature type="transmembrane region" description="Helical" evidence="2">
    <location>
        <begin position="20"/>
        <end position="47"/>
    </location>
</feature>
<keyword evidence="2" id="KW-0812">Transmembrane</keyword>
<keyword evidence="2" id="KW-0472">Membrane</keyword>
<feature type="transmembrane region" description="Helical" evidence="2">
    <location>
        <begin position="185"/>
        <end position="210"/>
    </location>
</feature>
<feature type="compositionally biased region" description="Basic and acidic residues" evidence="1">
    <location>
        <begin position="285"/>
        <end position="295"/>
    </location>
</feature>
<dbReference type="AlphaFoldDB" id="A0A8S3Z939"/>
<organism evidence="3 4">
    <name type="scientific">Candidula unifasciata</name>
    <dbReference type="NCBI Taxonomy" id="100452"/>
    <lineage>
        <taxon>Eukaryota</taxon>
        <taxon>Metazoa</taxon>
        <taxon>Spiralia</taxon>
        <taxon>Lophotrochozoa</taxon>
        <taxon>Mollusca</taxon>
        <taxon>Gastropoda</taxon>
        <taxon>Heterobranchia</taxon>
        <taxon>Euthyneura</taxon>
        <taxon>Panpulmonata</taxon>
        <taxon>Eupulmonata</taxon>
        <taxon>Stylommatophora</taxon>
        <taxon>Helicina</taxon>
        <taxon>Helicoidea</taxon>
        <taxon>Geomitridae</taxon>
        <taxon>Candidula</taxon>
    </lineage>
</organism>
<feature type="transmembrane region" description="Helical" evidence="2">
    <location>
        <begin position="107"/>
        <end position="124"/>
    </location>
</feature>
<accession>A0A8S3Z939</accession>
<name>A0A8S3Z939_9EUPU</name>
<feature type="transmembrane region" description="Helical" evidence="2">
    <location>
        <begin position="67"/>
        <end position="87"/>
    </location>
</feature>
<evidence type="ECO:0000313" key="4">
    <source>
        <dbReference type="Proteomes" id="UP000678393"/>
    </source>
</evidence>
<dbReference type="EMBL" id="CAJHNH020001771">
    <property type="protein sequence ID" value="CAG5124375.1"/>
    <property type="molecule type" value="Genomic_DNA"/>
</dbReference>
<keyword evidence="2" id="KW-1133">Transmembrane helix</keyword>
<feature type="region of interest" description="Disordered" evidence="1">
    <location>
        <begin position="274"/>
        <end position="295"/>
    </location>
</feature>
<feature type="non-terminal residue" evidence="3">
    <location>
        <position position="1"/>
    </location>
</feature>
<dbReference type="OrthoDB" id="6125674at2759"/>
<dbReference type="Proteomes" id="UP000678393">
    <property type="component" value="Unassembled WGS sequence"/>
</dbReference>
<sequence length="295" mass="33613">SYELGRLMWQMPAAFTSLNIPSAYAFVFFLSAFLFTLMFLCVGTLTIVDNVMDSLKGWIDRHACSKIAVHLLVTFVVMLLSKGIGIIQTTKAGHYYYLLFTQSMDKLRFLLIILLALGLVVVYVKQNFGLIERILMGFWFTMSAVVCSGLWLYNLYKQIEMNSTNVKYDALSSPASGDFPPDWVWVSWALAGFPFIGIILGAIHACFSACKDPSHKCRKLCCGVTERVREQNGEEFLPPTLLMSEPSAPPYMYSYMDRPLSDSGRRDDYHLDHYKLDYDPPETEPLTRHDRSTRI</sequence>
<feature type="transmembrane region" description="Helical" evidence="2">
    <location>
        <begin position="136"/>
        <end position="156"/>
    </location>
</feature>
<evidence type="ECO:0000313" key="3">
    <source>
        <dbReference type="EMBL" id="CAG5124375.1"/>
    </source>
</evidence>
<comment type="caution">
    <text evidence="3">The sequence shown here is derived from an EMBL/GenBank/DDBJ whole genome shotgun (WGS) entry which is preliminary data.</text>
</comment>
<gene>
    <name evidence="3" type="ORF">CUNI_LOCUS9933</name>
</gene>
<proteinExistence type="predicted"/>
<keyword evidence="4" id="KW-1185">Reference proteome</keyword>
<evidence type="ECO:0000256" key="1">
    <source>
        <dbReference type="SAM" id="MobiDB-lite"/>
    </source>
</evidence>
<evidence type="ECO:0000256" key="2">
    <source>
        <dbReference type="SAM" id="Phobius"/>
    </source>
</evidence>